<dbReference type="SUPFAM" id="SSF47095">
    <property type="entry name" value="HMG-box"/>
    <property type="match status" value="1"/>
</dbReference>
<dbReference type="EnsemblMetazoa" id="tetur32g01850.1">
    <property type="protein sequence ID" value="tetur32g01850.1"/>
    <property type="gene ID" value="tetur32g01850"/>
</dbReference>
<sequence length="540" mass="61485">MVHLQKEEYYKTKKLLSIPQVSGPAGDKWKKMSPEERKPFIDKDKEYKAGERYPLRDFAQEMANRKVKVEPSSIKPDPDVPISRPESRSSSASVIVTVEQCRRKKLTDSLRKFIESADDERIINQKFYFIASNVLCATRKEVEGSDECVYEDTYYPMEIGIAEWCISEGITFFINKFTDPGKTPTAMARVVKEHAKKHEIETSDLSVAIGCTKDLLTGEYDMDKRRKEFDDLVCDLHDIFNNSIIDEVYIDEGKAVKIIFSEADQIWQNKGCLKKIAQEAGLERFTEGIEVLDCADLFFFLSQKKGYGIKPLLLDMLDGSKYDYDGRCDYHTNKDTRYCALTVAKKHCWLISEHLCKLYEVEVKPEHLPLELRSAPVIEEDDWCNFNKEITTSKFPQRRRYFDEDFDEPARPVSETNTISWPTSVGRGSARNLPSDNTSFKREAPSPRNGTHSFPATDVRLIEGTLKAEPSVTPSTSSSSGHSNGDHLPRLPGQEPCTSPFRSRDDRNNGSSNNGDVKPSVPDIPRPLGRGRARQSRPNF</sequence>
<dbReference type="InterPro" id="IPR036910">
    <property type="entry name" value="HMG_box_dom_sf"/>
</dbReference>
<evidence type="ECO:0000256" key="1">
    <source>
        <dbReference type="ARBA" id="ARBA00004123"/>
    </source>
</evidence>
<evidence type="ECO:0000256" key="2">
    <source>
        <dbReference type="ARBA" id="ARBA00004496"/>
    </source>
</evidence>
<name>T1L233_TETUR</name>
<evidence type="ECO:0000256" key="4">
    <source>
        <dbReference type="ARBA" id="ARBA00022473"/>
    </source>
</evidence>
<comment type="similarity">
    <text evidence="3">Belongs to the maelstrom family.</text>
</comment>
<keyword evidence="4" id="KW-0217">Developmental protein</keyword>
<dbReference type="PANTHER" id="PTHR21358:SF4">
    <property type="entry name" value="PROTEIN MAELSTROM HOMOLOG"/>
    <property type="match status" value="1"/>
</dbReference>
<feature type="compositionally biased region" description="Basic and acidic residues" evidence="11">
    <location>
        <begin position="27"/>
        <end position="43"/>
    </location>
</feature>
<dbReference type="Pfam" id="PF13017">
    <property type="entry name" value="Maelstrom"/>
    <property type="match status" value="1"/>
</dbReference>
<evidence type="ECO:0000313" key="14">
    <source>
        <dbReference type="Proteomes" id="UP000015104"/>
    </source>
</evidence>
<dbReference type="GO" id="GO:0060964">
    <property type="term" value="P:regulation of miRNA-mediated gene silencing"/>
    <property type="evidence" value="ECO:0007669"/>
    <property type="project" value="InterPro"/>
</dbReference>
<dbReference type="GO" id="GO:0034587">
    <property type="term" value="P:piRNA processing"/>
    <property type="evidence" value="ECO:0007669"/>
    <property type="project" value="TreeGrafter"/>
</dbReference>
<dbReference type="InterPro" id="IPR024970">
    <property type="entry name" value="Maelstrom"/>
</dbReference>
<evidence type="ECO:0000256" key="7">
    <source>
        <dbReference type="ARBA" id="ARBA00023125"/>
    </source>
</evidence>
<dbReference type="GO" id="GO:0030154">
    <property type="term" value="P:cell differentiation"/>
    <property type="evidence" value="ECO:0007669"/>
    <property type="project" value="UniProtKB-KW"/>
</dbReference>
<feature type="region of interest" description="Disordered" evidence="11">
    <location>
        <begin position="66"/>
        <end position="88"/>
    </location>
</feature>
<evidence type="ECO:0000256" key="5">
    <source>
        <dbReference type="ARBA" id="ARBA00022490"/>
    </source>
</evidence>
<evidence type="ECO:0000256" key="9">
    <source>
        <dbReference type="ARBA" id="ARBA00023242"/>
    </source>
</evidence>
<evidence type="ECO:0000256" key="3">
    <source>
        <dbReference type="ARBA" id="ARBA00007057"/>
    </source>
</evidence>
<dbReference type="GO" id="GO:0043565">
    <property type="term" value="F:sequence-specific DNA binding"/>
    <property type="evidence" value="ECO:0007669"/>
    <property type="project" value="TreeGrafter"/>
</dbReference>
<dbReference type="GO" id="GO:0005634">
    <property type="term" value="C:nucleus"/>
    <property type="evidence" value="ECO:0007669"/>
    <property type="project" value="UniProtKB-SubCell"/>
</dbReference>
<reference evidence="13" key="2">
    <citation type="submission" date="2015-06" db="UniProtKB">
        <authorList>
            <consortium name="EnsemblMetazoa"/>
        </authorList>
    </citation>
    <scope>IDENTIFICATION</scope>
</reference>
<keyword evidence="14" id="KW-1185">Reference proteome</keyword>
<reference evidence="14" key="1">
    <citation type="submission" date="2011-08" db="EMBL/GenBank/DDBJ databases">
        <authorList>
            <person name="Rombauts S."/>
        </authorList>
    </citation>
    <scope>NUCLEOTIDE SEQUENCE</scope>
    <source>
        <strain evidence="14">London</strain>
    </source>
</reference>
<feature type="region of interest" description="Disordered" evidence="11">
    <location>
        <begin position="406"/>
        <end position="456"/>
    </location>
</feature>
<dbReference type="GO" id="GO:0007140">
    <property type="term" value="P:male meiotic nuclear division"/>
    <property type="evidence" value="ECO:0007669"/>
    <property type="project" value="TreeGrafter"/>
</dbReference>
<keyword evidence="7" id="KW-0238">DNA-binding</keyword>
<dbReference type="Gene3D" id="1.10.30.10">
    <property type="entry name" value="High mobility group box domain"/>
    <property type="match status" value="1"/>
</dbReference>
<keyword evidence="8" id="KW-0943">RNA-mediated gene silencing</keyword>
<dbReference type="AlphaFoldDB" id="T1L233"/>
<evidence type="ECO:0000256" key="11">
    <source>
        <dbReference type="SAM" id="MobiDB-lite"/>
    </source>
</evidence>
<organism evidence="13 14">
    <name type="scientific">Tetranychus urticae</name>
    <name type="common">Two-spotted spider mite</name>
    <dbReference type="NCBI Taxonomy" id="32264"/>
    <lineage>
        <taxon>Eukaryota</taxon>
        <taxon>Metazoa</taxon>
        <taxon>Ecdysozoa</taxon>
        <taxon>Arthropoda</taxon>
        <taxon>Chelicerata</taxon>
        <taxon>Arachnida</taxon>
        <taxon>Acari</taxon>
        <taxon>Acariformes</taxon>
        <taxon>Trombidiformes</taxon>
        <taxon>Prostigmata</taxon>
        <taxon>Eleutherengona</taxon>
        <taxon>Raphignathae</taxon>
        <taxon>Tetranychoidea</taxon>
        <taxon>Tetranychidae</taxon>
        <taxon>Tetranychus</taxon>
    </lineage>
</organism>
<proteinExistence type="inferred from homology"/>
<dbReference type="GO" id="GO:0043186">
    <property type="term" value="C:P granule"/>
    <property type="evidence" value="ECO:0007669"/>
    <property type="project" value="TreeGrafter"/>
</dbReference>
<feature type="region of interest" description="Disordered" evidence="11">
    <location>
        <begin position="468"/>
        <end position="540"/>
    </location>
</feature>
<dbReference type="Proteomes" id="UP000015104">
    <property type="component" value="Unassembled WGS sequence"/>
</dbReference>
<evidence type="ECO:0000256" key="8">
    <source>
        <dbReference type="ARBA" id="ARBA00023158"/>
    </source>
</evidence>
<feature type="compositionally biased region" description="Polar residues" evidence="11">
    <location>
        <begin position="414"/>
        <end position="423"/>
    </location>
</feature>
<feature type="domain" description="Maelstrom" evidence="12">
    <location>
        <begin position="150"/>
        <end position="371"/>
    </location>
</feature>
<evidence type="ECO:0000256" key="6">
    <source>
        <dbReference type="ARBA" id="ARBA00022782"/>
    </source>
</evidence>
<keyword evidence="5" id="KW-0963">Cytoplasm</keyword>
<feature type="compositionally biased region" description="Low complexity" evidence="11">
    <location>
        <begin position="470"/>
        <end position="480"/>
    </location>
</feature>
<dbReference type="HOGENOM" id="CLU_504665_0_0_1"/>
<keyword evidence="9" id="KW-0539">Nucleus</keyword>
<feature type="compositionally biased region" description="Basic residues" evidence="11">
    <location>
        <begin position="529"/>
        <end position="540"/>
    </location>
</feature>
<keyword evidence="6" id="KW-0221">Differentiation</keyword>
<feature type="region of interest" description="Disordered" evidence="11">
    <location>
        <begin position="19"/>
        <end position="43"/>
    </location>
</feature>
<dbReference type="PANTHER" id="PTHR21358">
    <property type="entry name" value="PROTEIN MAELSTROM HOMOLOG"/>
    <property type="match status" value="1"/>
</dbReference>
<evidence type="ECO:0000313" key="13">
    <source>
        <dbReference type="EnsemblMetazoa" id="tetur32g01850.1"/>
    </source>
</evidence>
<dbReference type="EMBL" id="CAEY01000925">
    <property type="status" value="NOT_ANNOTATED_CDS"/>
    <property type="molecule type" value="Genomic_DNA"/>
</dbReference>
<accession>T1L233</accession>
<comment type="subcellular location">
    <subcellularLocation>
        <location evidence="2">Cytoplasm</location>
    </subcellularLocation>
    <subcellularLocation>
        <location evidence="1">Nucleus</location>
    </subcellularLocation>
</comment>
<dbReference type="GO" id="GO:0007283">
    <property type="term" value="P:spermatogenesis"/>
    <property type="evidence" value="ECO:0007669"/>
    <property type="project" value="TreeGrafter"/>
</dbReference>
<keyword evidence="10" id="KW-0469">Meiosis</keyword>
<dbReference type="InterPro" id="IPR039259">
    <property type="entry name" value="Protein_maelstrom"/>
</dbReference>
<dbReference type="GO" id="GO:0045892">
    <property type="term" value="P:negative regulation of DNA-templated transcription"/>
    <property type="evidence" value="ECO:0007669"/>
    <property type="project" value="TreeGrafter"/>
</dbReference>
<protein>
    <recommendedName>
        <fullName evidence="12">Maelstrom domain-containing protein</fullName>
    </recommendedName>
</protein>
<evidence type="ECO:0000259" key="12">
    <source>
        <dbReference type="Pfam" id="PF13017"/>
    </source>
</evidence>
<evidence type="ECO:0000256" key="10">
    <source>
        <dbReference type="ARBA" id="ARBA00023254"/>
    </source>
</evidence>